<reference evidence="2" key="1">
    <citation type="submission" date="2021-01" db="EMBL/GenBank/DDBJ databases">
        <authorList>
            <person name="Corre E."/>
            <person name="Pelletier E."/>
            <person name="Niang G."/>
            <person name="Scheremetjew M."/>
            <person name="Finn R."/>
            <person name="Kale V."/>
            <person name="Holt S."/>
            <person name="Cochrane G."/>
            <person name="Meng A."/>
            <person name="Brown T."/>
            <person name="Cohen L."/>
        </authorList>
    </citation>
    <scope>NUCLEOTIDE SEQUENCE</scope>
    <source>
        <strain evidence="2">CCMP3107</strain>
    </source>
</reference>
<proteinExistence type="predicted"/>
<dbReference type="EMBL" id="HBIU01020262">
    <property type="protein sequence ID" value="CAE0630714.1"/>
    <property type="molecule type" value="Transcribed_RNA"/>
</dbReference>
<evidence type="ECO:0000256" key="1">
    <source>
        <dbReference type="SAM" id="MobiDB-lite"/>
    </source>
</evidence>
<dbReference type="InterPro" id="IPR036915">
    <property type="entry name" value="Cyclin-like_sf"/>
</dbReference>
<feature type="region of interest" description="Disordered" evidence="1">
    <location>
        <begin position="102"/>
        <end position="135"/>
    </location>
</feature>
<dbReference type="Gene3D" id="1.10.472.10">
    <property type="entry name" value="Cyclin-like"/>
    <property type="match status" value="1"/>
</dbReference>
<sequence>MHEGAQALTDRLLVSSNSMFIYPPSDLALAVLTLAAEEDSSISEHIDVSKYVKLKIGDKPSYEEFAKKLQSVCDILKQDMNLSENTDKKQLKKIMKKLKGCSAWSKGETSSNDHKQKKRKINDEGKDNTASSPAS</sequence>
<accession>A0A7S3XS32</accession>
<name>A0A7S3XS32_HETAK</name>
<dbReference type="SUPFAM" id="SSF47954">
    <property type="entry name" value="Cyclin-like"/>
    <property type="match status" value="1"/>
</dbReference>
<dbReference type="AlphaFoldDB" id="A0A7S3XS32"/>
<evidence type="ECO:0000313" key="2">
    <source>
        <dbReference type="EMBL" id="CAE0630714.1"/>
    </source>
</evidence>
<protein>
    <recommendedName>
        <fullName evidence="3">Cyclin C-terminal domain-containing protein</fullName>
    </recommendedName>
</protein>
<evidence type="ECO:0008006" key="3">
    <source>
        <dbReference type="Google" id="ProtNLM"/>
    </source>
</evidence>
<organism evidence="2">
    <name type="scientific">Heterosigma akashiwo</name>
    <name type="common">Chromophytic alga</name>
    <name type="synonym">Heterosigma carterae</name>
    <dbReference type="NCBI Taxonomy" id="2829"/>
    <lineage>
        <taxon>Eukaryota</taxon>
        <taxon>Sar</taxon>
        <taxon>Stramenopiles</taxon>
        <taxon>Ochrophyta</taxon>
        <taxon>Raphidophyceae</taxon>
        <taxon>Chattonellales</taxon>
        <taxon>Chattonellaceae</taxon>
        <taxon>Heterosigma</taxon>
    </lineage>
</organism>
<gene>
    <name evidence="2" type="ORF">HAKA00212_LOCUS9411</name>
</gene>